<dbReference type="InterPro" id="IPR011055">
    <property type="entry name" value="Dup_hybrid_motif"/>
</dbReference>
<gene>
    <name evidence="2" type="ORF">ENQ20_19230</name>
</gene>
<dbReference type="Gene3D" id="2.70.70.10">
    <property type="entry name" value="Glucose Permease (Domain IIA)"/>
    <property type="match status" value="1"/>
</dbReference>
<sequence>MIVQSWPPTLIAATYTEMPFPTLHPMQEVVFDLGITASDHALELRGVVIQGYSGHQLLFEQRWPARMIARRIGSDDLTIAPHTGLALRALHFLAPAYERLTHLQTTVIARREGSEVDAQHTLQIPVEFYDQKTDLHFPLRGTWWLIQGSDWSDRHKQEVYSQTYAMDFVRLGPENRFFRGTGLTLEDHYSWDQPVYATAGGKVAAVTFDMPDLQPGSLPDERIFRNDPRRLLGNSVAISHGNGEFSFYGCLQQASLVVNEGQLVRRGALLGRIGNSGMSPGPHLHFHLAEGPHPFIDRGLPARFSHFEAGGQWFEHLTTIPTRMIVSAPEQSAPAEE</sequence>
<comment type="caution">
    <text evidence="2">The sequence shown here is derived from an EMBL/GenBank/DDBJ whole genome shotgun (WGS) entry which is preliminary data.</text>
</comment>
<dbReference type="CDD" id="cd12797">
    <property type="entry name" value="M23_peptidase"/>
    <property type="match status" value="1"/>
</dbReference>
<name>A0A7C1FNZ4_9CHLR</name>
<dbReference type="PANTHER" id="PTHR21666">
    <property type="entry name" value="PEPTIDASE-RELATED"/>
    <property type="match status" value="1"/>
</dbReference>
<dbReference type="SUPFAM" id="SSF51261">
    <property type="entry name" value="Duplicated hybrid motif"/>
    <property type="match status" value="1"/>
</dbReference>
<reference evidence="2" key="1">
    <citation type="journal article" date="2020" name="mSystems">
        <title>Genome- and Community-Level Interaction Insights into Carbon Utilization and Element Cycling Functions of Hydrothermarchaeota in Hydrothermal Sediment.</title>
        <authorList>
            <person name="Zhou Z."/>
            <person name="Liu Y."/>
            <person name="Xu W."/>
            <person name="Pan J."/>
            <person name="Luo Z.H."/>
            <person name="Li M."/>
        </authorList>
    </citation>
    <scope>NUCLEOTIDE SEQUENCE [LARGE SCALE GENOMIC DNA]</scope>
    <source>
        <strain evidence="2">SpSt-289</strain>
    </source>
</reference>
<organism evidence="2">
    <name type="scientific">Caldilinea aerophila</name>
    <dbReference type="NCBI Taxonomy" id="133453"/>
    <lineage>
        <taxon>Bacteria</taxon>
        <taxon>Bacillati</taxon>
        <taxon>Chloroflexota</taxon>
        <taxon>Caldilineae</taxon>
        <taxon>Caldilineales</taxon>
        <taxon>Caldilineaceae</taxon>
        <taxon>Caldilinea</taxon>
    </lineage>
</organism>
<dbReference type="EMBL" id="DSMG01000196">
    <property type="protein sequence ID" value="HDX33593.1"/>
    <property type="molecule type" value="Genomic_DNA"/>
</dbReference>
<dbReference type="PANTHER" id="PTHR21666:SF270">
    <property type="entry name" value="MUREIN HYDROLASE ACTIVATOR ENVC"/>
    <property type="match status" value="1"/>
</dbReference>
<dbReference type="Pfam" id="PF01551">
    <property type="entry name" value="Peptidase_M23"/>
    <property type="match status" value="1"/>
</dbReference>
<dbReference type="AlphaFoldDB" id="A0A7C1FNZ4"/>
<accession>A0A7C1FNZ4</accession>
<proteinExistence type="predicted"/>
<protein>
    <submittedName>
        <fullName evidence="2">M23 family metallopeptidase</fullName>
    </submittedName>
</protein>
<dbReference type="InterPro" id="IPR050570">
    <property type="entry name" value="Cell_wall_metabolism_enzyme"/>
</dbReference>
<evidence type="ECO:0000313" key="2">
    <source>
        <dbReference type="EMBL" id="HDX33593.1"/>
    </source>
</evidence>
<dbReference type="GO" id="GO:0004222">
    <property type="term" value="F:metalloendopeptidase activity"/>
    <property type="evidence" value="ECO:0007669"/>
    <property type="project" value="TreeGrafter"/>
</dbReference>
<feature type="domain" description="M23ase beta-sheet core" evidence="1">
    <location>
        <begin position="192"/>
        <end position="290"/>
    </location>
</feature>
<dbReference type="InterPro" id="IPR016047">
    <property type="entry name" value="M23ase_b-sheet_dom"/>
</dbReference>
<evidence type="ECO:0000259" key="1">
    <source>
        <dbReference type="Pfam" id="PF01551"/>
    </source>
</evidence>